<gene>
    <name evidence="3" type="ORF">GCM10025865_10600</name>
</gene>
<evidence type="ECO:0000256" key="1">
    <source>
        <dbReference type="SAM" id="MobiDB-lite"/>
    </source>
</evidence>
<sequence length="205" mass="21034">MTSSNSPAPARALPERPATGALPVVAGAASRGAARDALSLDEQGAPLGYLVTKVGRATTSRFTEALADLDIRPKHYGLLAAVAQGPADDQQAIGRALNVVPSAVVAMIDDLEALGAVERHPSAADRRRTEVSITDDGRALLAAATERGRAVDDEILAALDAGERAALHAVLGRVITALDQVPDDGPLTSPPGRHAAPVEPARSRA</sequence>
<dbReference type="PRINTS" id="PR00598">
    <property type="entry name" value="HTHMARR"/>
</dbReference>
<dbReference type="RefSeq" id="WP_286218854.1">
    <property type="nucleotide sequence ID" value="NZ_AP027729.1"/>
</dbReference>
<dbReference type="SUPFAM" id="SSF46785">
    <property type="entry name" value="Winged helix' DNA-binding domain"/>
    <property type="match status" value="1"/>
</dbReference>
<protein>
    <recommendedName>
        <fullName evidence="2">HTH marR-type domain-containing protein</fullName>
    </recommendedName>
</protein>
<reference evidence="4" key="1">
    <citation type="journal article" date="2019" name="Int. J. Syst. Evol. Microbiol.">
        <title>The Global Catalogue of Microorganisms (GCM) 10K type strain sequencing project: providing services to taxonomists for standard genome sequencing and annotation.</title>
        <authorList>
            <consortium name="The Broad Institute Genomics Platform"/>
            <consortium name="The Broad Institute Genome Sequencing Center for Infectious Disease"/>
            <person name="Wu L."/>
            <person name="Ma J."/>
        </authorList>
    </citation>
    <scope>NUCLEOTIDE SEQUENCE [LARGE SCALE GENOMIC DNA]</scope>
    <source>
        <strain evidence="4">NBRC 108565</strain>
    </source>
</reference>
<dbReference type="InterPro" id="IPR039422">
    <property type="entry name" value="MarR/SlyA-like"/>
</dbReference>
<evidence type="ECO:0000313" key="4">
    <source>
        <dbReference type="Proteomes" id="UP001321475"/>
    </source>
</evidence>
<dbReference type="InterPro" id="IPR036388">
    <property type="entry name" value="WH-like_DNA-bd_sf"/>
</dbReference>
<accession>A0ABM8G1F2</accession>
<feature type="region of interest" description="Disordered" evidence="1">
    <location>
        <begin position="180"/>
        <end position="205"/>
    </location>
</feature>
<proteinExistence type="predicted"/>
<name>A0ABM8G1F2_9CELL</name>
<feature type="domain" description="HTH marR-type" evidence="2">
    <location>
        <begin position="44"/>
        <end position="176"/>
    </location>
</feature>
<dbReference type="Pfam" id="PF12802">
    <property type="entry name" value="MarR_2"/>
    <property type="match status" value="1"/>
</dbReference>
<evidence type="ECO:0000313" key="3">
    <source>
        <dbReference type="EMBL" id="BDZ41761.1"/>
    </source>
</evidence>
<dbReference type="InterPro" id="IPR000835">
    <property type="entry name" value="HTH_MarR-typ"/>
</dbReference>
<dbReference type="EMBL" id="AP027729">
    <property type="protein sequence ID" value="BDZ41761.1"/>
    <property type="molecule type" value="Genomic_DNA"/>
</dbReference>
<keyword evidence="4" id="KW-1185">Reference proteome</keyword>
<dbReference type="InterPro" id="IPR036390">
    <property type="entry name" value="WH_DNA-bd_sf"/>
</dbReference>
<evidence type="ECO:0000259" key="2">
    <source>
        <dbReference type="PROSITE" id="PS50995"/>
    </source>
</evidence>
<dbReference type="PANTHER" id="PTHR33164:SF43">
    <property type="entry name" value="HTH-TYPE TRANSCRIPTIONAL REPRESSOR YETL"/>
    <property type="match status" value="1"/>
</dbReference>
<dbReference type="PANTHER" id="PTHR33164">
    <property type="entry name" value="TRANSCRIPTIONAL REGULATOR, MARR FAMILY"/>
    <property type="match status" value="1"/>
</dbReference>
<dbReference type="PROSITE" id="PS50995">
    <property type="entry name" value="HTH_MARR_2"/>
    <property type="match status" value="1"/>
</dbReference>
<dbReference type="Gene3D" id="1.10.10.10">
    <property type="entry name" value="Winged helix-like DNA-binding domain superfamily/Winged helix DNA-binding domain"/>
    <property type="match status" value="1"/>
</dbReference>
<dbReference type="Proteomes" id="UP001321475">
    <property type="component" value="Chromosome"/>
</dbReference>
<organism evidence="3 4">
    <name type="scientific">Paraoerskovia sediminicola</name>
    <dbReference type="NCBI Taxonomy" id="1138587"/>
    <lineage>
        <taxon>Bacteria</taxon>
        <taxon>Bacillati</taxon>
        <taxon>Actinomycetota</taxon>
        <taxon>Actinomycetes</taxon>
        <taxon>Micrococcales</taxon>
        <taxon>Cellulomonadaceae</taxon>
        <taxon>Paraoerskovia</taxon>
    </lineage>
</organism>
<dbReference type="SMART" id="SM00347">
    <property type="entry name" value="HTH_MARR"/>
    <property type="match status" value="1"/>
</dbReference>